<evidence type="ECO:0000313" key="3">
    <source>
        <dbReference type="Proteomes" id="UP000280708"/>
    </source>
</evidence>
<dbReference type="InterPro" id="IPR041049">
    <property type="entry name" value="DUF5615"/>
</dbReference>
<dbReference type="AlphaFoldDB" id="A0A3G2UMA6"/>
<evidence type="ECO:0000313" key="2">
    <source>
        <dbReference type="EMBL" id="AYO75925.1"/>
    </source>
</evidence>
<dbReference type="EMBL" id="CP033228">
    <property type="protein sequence ID" value="AYO75925.1"/>
    <property type="molecule type" value="Genomic_DNA"/>
</dbReference>
<gene>
    <name evidence="2" type="ORF">EBF16_02715</name>
</gene>
<name>A0A3G2UMA6_SPHYA</name>
<proteinExistence type="predicted"/>
<reference evidence="2 3" key="1">
    <citation type="submission" date="2018-10" db="EMBL/GenBank/DDBJ databases">
        <title>Characterization and genome analysis of a novel bacterium Sphingobium yanoikuyae SJTF8 capable of degrading PAHs.</title>
        <authorList>
            <person name="Yin C."/>
            <person name="Xiong W."/>
            <person name="Liang R."/>
        </authorList>
    </citation>
    <scope>NUCLEOTIDE SEQUENCE [LARGE SCALE GENOMIC DNA]</scope>
    <source>
        <strain evidence="2 3">SJTF8</strain>
        <plasmid evidence="3">pf2</plasmid>
    </source>
</reference>
<organism evidence="2 3">
    <name type="scientific">Sphingobium yanoikuyae</name>
    <name type="common">Sphingomonas yanoikuyae</name>
    <dbReference type="NCBI Taxonomy" id="13690"/>
    <lineage>
        <taxon>Bacteria</taxon>
        <taxon>Pseudomonadati</taxon>
        <taxon>Pseudomonadota</taxon>
        <taxon>Alphaproteobacteria</taxon>
        <taxon>Sphingomonadales</taxon>
        <taxon>Sphingomonadaceae</taxon>
        <taxon>Sphingobium</taxon>
    </lineage>
</organism>
<dbReference type="Proteomes" id="UP000280708">
    <property type="component" value="Plasmid pF2"/>
</dbReference>
<dbReference type="Pfam" id="PF18480">
    <property type="entry name" value="DUF5615"/>
    <property type="match status" value="1"/>
</dbReference>
<keyword evidence="2" id="KW-0614">Plasmid</keyword>
<feature type="domain" description="DUF5615" evidence="1">
    <location>
        <begin position="1"/>
        <end position="105"/>
    </location>
</feature>
<dbReference type="RefSeq" id="WP_122129212.1">
    <property type="nucleotide sequence ID" value="NZ_CP033228.1"/>
</dbReference>
<geneLocation type="plasmid" evidence="3">
    <name>pf2</name>
</geneLocation>
<protein>
    <submittedName>
        <fullName evidence="2">Toxin-antitoxin system, toxin component, PIN family protein</fullName>
    </submittedName>
</protein>
<sequence length="124" mass="14050">MRFLIDECLHTSLVAVATDRGHEASHVVWLGLSGTADWDLMPRILDDDFCFVTNNAADFRRLYADVQLHAGLVILVPQVAPTMQRELFSVLLDQLDGEELINEAIEIRIIEGEAIFDRYTLPRP</sequence>
<accession>A0A3G2UMA6</accession>
<evidence type="ECO:0000259" key="1">
    <source>
        <dbReference type="Pfam" id="PF18480"/>
    </source>
</evidence>